<name>A0A8B8B4G9_CRAVI</name>
<dbReference type="CDD" id="cd15210">
    <property type="entry name" value="7tmA_GPR84-like"/>
    <property type="match status" value="1"/>
</dbReference>
<dbReference type="Pfam" id="PF00001">
    <property type="entry name" value="7tm_1"/>
    <property type="match status" value="1"/>
</dbReference>
<feature type="domain" description="G-protein coupled receptors family 1 profile" evidence="10">
    <location>
        <begin position="46"/>
        <end position="294"/>
    </location>
</feature>
<dbReference type="PANTHER" id="PTHR24228">
    <property type="entry name" value="B2 BRADYKININ RECEPTOR/ANGIOTENSIN II RECEPTOR"/>
    <property type="match status" value="1"/>
</dbReference>
<organism evidence="11 12">
    <name type="scientific">Crassostrea virginica</name>
    <name type="common">Eastern oyster</name>
    <dbReference type="NCBI Taxonomy" id="6565"/>
    <lineage>
        <taxon>Eukaryota</taxon>
        <taxon>Metazoa</taxon>
        <taxon>Spiralia</taxon>
        <taxon>Lophotrochozoa</taxon>
        <taxon>Mollusca</taxon>
        <taxon>Bivalvia</taxon>
        <taxon>Autobranchia</taxon>
        <taxon>Pteriomorphia</taxon>
        <taxon>Ostreida</taxon>
        <taxon>Ostreoidea</taxon>
        <taxon>Ostreidae</taxon>
        <taxon>Crassostrea</taxon>
    </lineage>
</organism>
<dbReference type="PROSITE" id="PS50262">
    <property type="entry name" value="G_PROTEIN_RECEP_F1_2"/>
    <property type="match status" value="1"/>
</dbReference>
<dbReference type="InterPro" id="IPR000276">
    <property type="entry name" value="GPCR_Rhodpsn"/>
</dbReference>
<keyword evidence="8" id="KW-0807">Transducer</keyword>
<feature type="transmembrane region" description="Helical" evidence="9">
    <location>
        <begin position="202"/>
        <end position="221"/>
    </location>
</feature>
<gene>
    <name evidence="12 13" type="primary">LOC111107403</name>
</gene>
<reference evidence="12 13" key="1">
    <citation type="submission" date="2025-04" db="UniProtKB">
        <authorList>
            <consortium name="RefSeq"/>
        </authorList>
    </citation>
    <scope>IDENTIFICATION</scope>
    <source>
        <tissue evidence="12 13">Whole sample</tissue>
    </source>
</reference>
<feature type="transmembrane region" description="Helical" evidence="9">
    <location>
        <begin position="275"/>
        <end position="297"/>
    </location>
</feature>
<evidence type="ECO:0000313" key="13">
    <source>
        <dbReference type="RefSeq" id="XP_022298298.1"/>
    </source>
</evidence>
<dbReference type="Proteomes" id="UP000694844">
    <property type="component" value="Chromosome 8"/>
</dbReference>
<evidence type="ECO:0000256" key="2">
    <source>
        <dbReference type="ARBA" id="ARBA00022475"/>
    </source>
</evidence>
<evidence type="ECO:0000256" key="4">
    <source>
        <dbReference type="ARBA" id="ARBA00022989"/>
    </source>
</evidence>
<accession>A0A8B8B4G9</accession>
<dbReference type="RefSeq" id="XP_022298298.1">
    <property type="nucleotide sequence ID" value="XM_022442590.1"/>
</dbReference>
<keyword evidence="3 9" id="KW-0812">Transmembrane</keyword>
<evidence type="ECO:0000256" key="8">
    <source>
        <dbReference type="ARBA" id="ARBA00023224"/>
    </source>
</evidence>
<keyword evidence="5" id="KW-0297">G-protein coupled receptor</keyword>
<protein>
    <submittedName>
        <fullName evidence="12 13">G-protein coupled receptor moody-like</fullName>
    </submittedName>
</protein>
<dbReference type="InterPro" id="IPR017452">
    <property type="entry name" value="GPCR_Rhodpsn_7TM"/>
</dbReference>
<dbReference type="SUPFAM" id="SSF81321">
    <property type="entry name" value="Family A G protein-coupled receptor-like"/>
    <property type="match status" value="1"/>
</dbReference>
<feature type="transmembrane region" description="Helical" evidence="9">
    <location>
        <begin position="29"/>
        <end position="56"/>
    </location>
</feature>
<evidence type="ECO:0000256" key="5">
    <source>
        <dbReference type="ARBA" id="ARBA00023040"/>
    </source>
</evidence>
<evidence type="ECO:0000259" key="10">
    <source>
        <dbReference type="PROSITE" id="PS50262"/>
    </source>
</evidence>
<evidence type="ECO:0000313" key="11">
    <source>
        <dbReference type="Proteomes" id="UP000694844"/>
    </source>
</evidence>
<dbReference type="OrthoDB" id="10044919at2759"/>
<evidence type="ECO:0000256" key="7">
    <source>
        <dbReference type="ARBA" id="ARBA00023170"/>
    </source>
</evidence>
<dbReference type="AlphaFoldDB" id="A0A8B8B4G9"/>
<feature type="transmembrane region" description="Helical" evidence="9">
    <location>
        <begin position="110"/>
        <end position="129"/>
    </location>
</feature>
<keyword evidence="7" id="KW-0675">Receptor</keyword>
<feature type="transmembrane region" description="Helical" evidence="9">
    <location>
        <begin position="141"/>
        <end position="160"/>
    </location>
</feature>
<evidence type="ECO:0000256" key="6">
    <source>
        <dbReference type="ARBA" id="ARBA00023136"/>
    </source>
</evidence>
<keyword evidence="4 9" id="KW-1133">Transmembrane helix</keyword>
<evidence type="ECO:0000256" key="1">
    <source>
        <dbReference type="ARBA" id="ARBA00004651"/>
    </source>
</evidence>
<dbReference type="Gene3D" id="1.20.1070.10">
    <property type="entry name" value="Rhodopsin 7-helix transmembrane proteins"/>
    <property type="match status" value="1"/>
</dbReference>
<feature type="transmembrane region" description="Helical" evidence="9">
    <location>
        <begin position="242"/>
        <end position="263"/>
    </location>
</feature>
<evidence type="ECO:0000313" key="12">
    <source>
        <dbReference type="RefSeq" id="XP_022298297.1"/>
    </source>
</evidence>
<comment type="subcellular location">
    <subcellularLocation>
        <location evidence="1">Cell membrane</location>
        <topology evidence="1">Multi-pass membrane protein</topology>
    </subcellularLocation>
</comment>
<dbReference type="GO" id="GO:0004930">
    <property type="term" value="F:G protein-coupled receptor activity"/>
    <property type="evidence" value="ECO:0007669"/>
    <property type="project" value="UniProtKB-KW"/>
</dbReference>
<keyword evidence="11" id="KW-1185">Reference proteome</keyword>
<dbReference type="RefSeq" id="XP_022298297.1">
    <property type="nucleotide sequence ID" value="XM_022442589.1"/>
</dbReference>
<dbReference type="GO" id="GO:0005886">
    <property type="term" value="C:plasma membrane"/>
    <property type="evidence" value="ECO:0007669"/>
    <property type="project" value="UniProtKB-SubCell"/>
</dbReference>
<dbReference type="GeneID" id="111107403"/>
<sequence length="331" mass="37612">MQIFRMRSNNSSLCESVDALWWCDQETSLIVLMVIAITLCAIGSFGNLITILAIIFSNLRNNVNCILIGSLSMGGFLYCSVILPLQAVIYYEVQDITSELFCRSMAGMRYSLVGTILMNLSVIAFYRYLNIVHINLYHRLSTTRCLAIAIALSWIFPLFFTLPPTLSLWGSFSFNKKVLACTFFDNGAANHSNRYVTVTAGFIVPCFFITFCYARIGCVAYGSSKRVGQWSTNATQTKALRLSAMMLCIFAIFFVGTFPYFTVNVYDRRFEQPIHHLWTTVLGWLSYCLNPVVYTVMDRNFRTAYRRFLMGDCERSPLNRHGSFVPPLTPV</sequence>
<dbReference type="PRINTS" id="PR00237">
    <property type="entry name" value="GPCRRHODOPSN"/>
</dbReference>
<dbReference type="KEGG" id="cvn:111107403"/>
<evidence type="ECO:0000256" key="3">
    <source>
        <dbReference type="ARBA" id="ARBA00022692"/>
    </source>
</evidence>
<dbReference type="PANTHER" id="PTHR24228:SF74">
    <property type="entry name" value="G-PROTEIN COUPLED RECEPTORS FAMILY 1 PROFILE DOMAIN-CONTAINING PROTEIN"/>
    <property type="match status" value="1"/>
</dbReference>
<feature type="transmembrane region" description="Helical" evidence="9">
    <location>
        <begin position="63"/>
        <end position="90"/>
    </location>
</feature>
<keyword evidence="6 9" id="KW-0472">Membrane</keyword>
<evidence type="ECO:0000256" key="9">
    <source>
        <dbReference type="SAM" id="Phobius"/>
    </source>
</evidence>
<keyword evidence="2" id="KW-1003">Cell membrane</keyword>
<proteinExistence type="predicted"/>